<organism evidence="1 2">
    <name type="scientific">Candidatus Thiomargarita nelsonii</name>
    <dbReference type="NCBI Taxonomy" id="1003181"/>
    <lineage>
        <taxon>Bacteria</taxon>
        <taxon>Pseudomonadati</taxon>
        <taxon>Pseudomonadota</taxon>
        <taxon>Gammaproteobacteria</taxon>
        <taxon>Thiotrichales</taxon>
        <taxon>Thiotrichaceae</taxon>
        <taxon>Thiomargarita</taxon>
    </lineage>
</organism>
<evidence type="ECO:0000313" key="1">
    <source>
        <dbReference type="EMBL" id="OAD21259.1"/>
    </source>
</evidence>
<reference evidence="1 2" key="1">
    <citation type="submission" date="2016-05" db="EMBL/GenBank/DDBJ databases">
        <title>Single-cell genome of chain-forming Candidatus Thiomargarita nelsonii and comparison to other large sulfur-oxidizing bacteria.</title>
        <authorList>
            <person name="Winkel M."/>
            <person name="Salman V."/>
            <person name="Woyke T."/>
            <person name="Schulz-Vogt H."/>
            <person name="Richter M."/>
            <person name="Flood B."/>
            <person name="Bailey J."/>
            <person name="Amann R."/>
            <person name="Mussmann M."/>
        </authorList>
    </citation>
    <scope>NUCLEOTIDE SEQUENCE [LARGE SCALE GENOMIC DNA]</scope>
    <source>
        <strain evidence="1 2">THI036</strain>
    </source>
</reference>
<proteinExistence type="predicted"/>
<dbReference type="AlphaFoldDB" id="A0A0A6RIR5"/>
<dbReference type="Proteomes" id="UP000076962">
    <property type="component" value="Unassembled WGS sequence"/>
</dbReference>
<dbReference type="EMBL" id="LUTY01001762">
    <property type="protein sequence ID" value="OAD21259.1"/>
    <property type="molecule type" value="Genomic_DNA"/>
</dbReference>
<keyword evidence="2" id="KW-1185">Reference proteome</keyword>
<name>A0A0A6RIR5_9GAMM</name>
<sequence length="608" mass="72156">MTTIASGKKTTGMVKLLHSLNNKLQHMETQVRDKIDCVLTIDGHVSYEDGLGTLTSFQSVLYRLLVEEENNQAIFSSDYIDDVQRYQNFLFGIKAYGRIILETLSDPIENRKDEWGKNDVLFGYIGIPRMIYDKSLYKTEQIVKQQRERQEFACAYLRDMTSQKLNEIIEYIEHIHRCMAPVTYYVDEFTYSNFYNVGKNSGKYDYCLMETLARLKKTDFQSWIKQEVELIFSLYFLLQSGPQIRGEEFNNQQINPVILERFFDKKWAYYLKKQHNLDSKTLNDKYQTSRLPEKAEFIKFIRAQLEKEYRFYRSINGINLKKRELMFLKSELALGLDYFPKDIGKYLVKQYGIKVQSFSDVYDLFRHIVDISLDEKWHEKKGFEIWNNPLEELIHVIISSSIKCTNSDFGMTRNLRRLSHMIWAHKSNAIEEACSWPQTDYFCYVIPDEKICMSIEKDKLLSILRAISARMQFNSWHYLPGNFTISEVPSKRDYYFPPKMADIAEWSDQHHPGHIYTSVRYSIRSPAQVTIDGKDYFAFFDLRLMRTPGKPPYTMREFRVALAYTRYLQMLYQAIVNRLLETQEEFEFTFGSKKWYNKHCVCSIVFNN</sequence>
<comment type="caution">
    <text evidence="1">The sequence shown here is derived from an EMBL/GenBank/DDBJ whole genome shotgun (WGS) entry which is preliminary data.</text>
</comment>
<evidence type="ECO:0000313" key="2">
    <source>
        <dbReference type="Proteomes" id="UP000076962"/>
    </source>
</evidence>
<accession>A0A0A6RIR5</accession>
<protein>
    <submittedName>
        <fullName evidence="1">Uncharacterized protein</fullName>
    </submittedName>
</protein>
<gene>
    <name evidence="1" type="ORF">THIOM_002979</name>
</gene>